<feature type="region of interest" description="Disordered" evidence="1">
    <location>
        <begin position="80"/>
        <end position="99"/>
    </location>
</feature>
<dbReference type="Proteomes" id="UP001295469">
    <property type="component" value="Chromosome C01"/>
</dbReference>
<evidence type="ECO:0000313" key="2">
    <source>
        <dbReference type="EMBL" id="CAF2073462.1"/>
    </source>
</evidence>
<evidence type="ECO:0000256" key="1">
    <source>
        <dbReference type="SAM" id="MobiDB-lite"/>
    </source>
</evidence>
<accession>A0A816RHN1</accession>
<dbReference type="SMR" id="A0A816RHN1"/>
<dbReference type="EMBL" id="HG994365">
    <property type="protein sequence ID" value="CAF2073462.1"/>
    <property type="molecule type" value="Genomic_DNA"/>
</dbReference>
<protein>
    <submittedName>
        <fullName evidence="2">(rape) hypothetical protein</fullName>
    </submittedName>
</protein>
<dbReference type="AlphaFoldDB" id="A0A816RHN1"/>
<proteinExistence type="predicted"/>
<organism evidence="2">
    <name type="scientific">Brassica napus</name>
    <name type="common">Rape</name>
    <dbReference type="NCBI Taxonomy" id="3708"/>
    <lineage>
        <taxon>Eukaryota</taxon>
        <taxon>Viridiplantae</taxon>
        <taxon>Streptophyta</taxon>
        <taxon>Embryophyta</taxon>
        <taxon>Tracheophyta</taxon>
        <taxon>Spermatophyta</taxon>
        <taxon>Magnoliopsida</taxon>
        <taxon>eudicotyledons</taxon>
        <taxon>Gunneridae</taxon>
        <taxon>Pentapetalae</taxon>
        <taxon>rosids</taxon>
        <taxon>malvids</taxon>
        <taxon>Brassicales</taxon>
        <taxon>Brassicaceae</taxon>
        <taxon>Brassiceae</taxon>
        <taxon>Brassica</taxon>
    </lineage>
</organism>
<feature type="compositionally biased region" description="Basic residues" evidence="1">
    <location>
        <begin position="84"/>
        <end position="93"/>
    </location>
</feature>
<reference evidence="2" key="1">
    <citation type="submission" date="2021-01" db="EMBL/GenBank/DDBJ databases">
        <authorList>
            <consortium name="Genoscope - CEA"/>
            <person name="William W."/>
        </authorList>
    </citation>
    <scope>NUCLEOTIDE SEQUENCE</scope>
</reference>
<name>A0A816RHN1_BRANA</name>
<gene>
    <name evidence="2" type="ORF">DARMORV10_C01P28520.1</name>
</gene>
<sequence length="121" mass="14194">MDNKFKVETSVASRSLFENGCLCAAAAFEYRKSWSFNILLVLIWIRGKHDPCLCPVWRFIHRKSQALSCFSHVKDLSKQFQKQKQSKQNRRRMKEQSMKDNDSLSLSRFTLLCFLSLLVTL</sequence>